<dbReference type="Proteomes" id="UP001188597">
    <property type="component" value="Unassembled WGS sequence"/>
</dbReference>
<feature type="domain" description="Exosome complex component CSL4 C-terminal" evidence="4">
    <location>
        <begin position="177"/>
        <end position="231"/>
    </location>
</feature>
<dbReference type="InterPro" id="IPR039771">
    <property type="entry name" value="Csl4"/>
</dbReference>
<dbReference type="SUPFAM" id="SSF50249">
    <property type="entry name" value="Nucleic acid-binding proteins"/>
    <property type="match status" value="1"/>
</dbReference>
<evidence type="ECO:0000256" key="3">
    <source>
        <dbReference type="ARBA" id="ARBA00022835"/>
    </source>
</evidence>
<name>A0AA88VXB8_9ASTE</name>
<dbReference type="EMBL" id="JAVXUP010001105">
    <property type="protein sequence ID" value="KAK3015924.1"/>
    <property type="molecule type" value="Genomic_DNA"/>
</dbReference>
<dbReference type="GO" id="GO:0003723">
    <property type="term" value="F:RNA binding"/>
    <property type="evidence" value="ECO:0007669"/>
    <property type="project" value="InterPro"/>
</dbReference>
<dbReference type="Pfam" id="PF10447">
    <property type="entry name" value="EXOSC1"/>
    <property type="match status" value="1"/>
</dbReference>
<evidence type="ECO:0000259" key="4">
    <source>
        <dbReference type="Pfam" id="PF10447"/>
    </source>
</evidence>
<evidence type="ECO:0000313" key="7">
    <source>
        <dbReference type="Proteomes" id="UP001188597"/>
    </source>
</evidence>
<keyword evidence="7" id="KW-1185">Reference proteome</keyword>
<dbReference type="InterPro" id="IPR019495">
    <property type="entry name" value="EXOSC1_C"/>
</dbReference>
<accession>A0AA88VXB8</accession>
<reference evidence="6" key="1">
    <citation type="submission" date="2022-12" db="EMBL/GenBank/DDBJ databases">
        <title>Draft genome assemblies for two species of Escallonia (Escalloniales).</title>
        <authorList>
            <person name="Chanderbali A."/>
            <person name="Dervinis C."/>
            <person name="Anghel I."/>
            <person name="Soltis D."/>
            <person name="Soltis P."/>
            <person name="Zapata F."/>
        </authorList>
    </citation>
    <scope>NUCLEOTIDE SEQUENCE</scope>
    <source>
        <strain evidence="6">UCBG64.0493</strain>
        <tissue evidence="6">Leaf</tissue>
    </source>
</reference>
<dbReference type="PANTHER" id="PTHR12686:SF8">
    <property type="entry name" value="EXOSOME COMPLEX COMPONENT CSL4"/>
    <property type="match status" value="1"/>
</dbReference>
<feature type="domain" description="Exosome complex component N-terminal" evidence="5">
    <location>
        <begin position="11"/>
        <end position="45"/>
    </location>
</feature>
<keyword evidence="2" id="KW-0963">Cytoplasm</keyword>
<dbReference type="GO" id="GO:0006396">
    <property type="term" value="P:RNA processing"/>
    <property type="evidence" value="ECO:0007669"/>
    <property type="project" value="InterPro"/>
</dbReference>
<keyword evidence="3" id="KW-0271">Exosome</keyword>
<evidence type="ECO:0000259" key="5">
    <source>
        <dbReference type="Pfam" id="PF14382"/>
    </source>
</evidence>
<gene>
    <name evidence="6" type="ORF">RJ639_007691</name>
</gene>
<dbReference type="InterPro" id="IPR012340">
    <property type="entry name" value="NA-bd_OB-fold"/>
</dbReference>
<sequence>MKEAQVEKKLLVTPGDELGDASEVKAGKGAYLAPHRNTVYASLNGLASFRRTVEVSGHKAYGAVPEPGTVVIARVSIRPANRDGIRSGLQEVPWQGSSALLMVVDLCPPELFLLDWGQSTMSGLPPRLEVRHVDKMLHEHPNVQGTISIGSSQGIGVWSEARALVMKEGLASLQLSSNRAQVTKVMARTASADIMCVGPKSVREKFTGIIRQQDVRATEIDKVDMHSSFRPALTYLFAKLSLGDARAYYLSTAKNELGVVSAESTAGATMVPVSWTEMQCPLTGQNEQRKVAK</sequence>
<dbReference type="GO" id="GO:0005730">
    <property type="term" value="C:nucleolus"/>
    <property type="evidence" value="ECO:0007669"/>
    <property type="project" value="UniProtKB-SubCell"/>
</dbReference>
<evidence type="ECO:0000256" key="1">
    <source>
        <dbReference type="ARBA" id="ARBA00004604"/>
    </source>
</evidence>
<dbReference type="PANTHER" id="PTHR12686">
    <property type="entry name" value="3'-5' EXORIBONUCLEASE CSL4-RELATED"/>
    <property type="match status" value="1"/>
</dbReference>
<feature type="non-terminal residue" evidence="6">
    <location>
        <position position="293"/>
    </location>
</feature>
<proteinExistence type="predicted"/>
<dbReference type="GO" id="GO:0000176">
    <property type="term" value="C:nuclear exosome (RNase complex)"/>
    <property type="evidence" value="ECO:0007669"/>
    <property type="project" value="TreeGrafter"/>
</dbReference>
<comment type="subcellular location">
    <subcellularLocation>
        <location evidence="1">Nucleus</location>
        <location evidence="1">Nucleolus</location>
    </subcellularLocation>
</comment>
<dbReference type="FunFam" id="2.40.50.140:FF:000198">
    <property type="entry name" value="Exosome complex component CSL4"/>
    <property type="match status" value="1"/>
</dbReference>
<evidence type="ECO:0000256" key="2">
    <source>
        <dbReference type="ARBA" id="ARBA00022490"/>
    </source>
</evidence>
<organism evidence="6 7">
    <name type="scientific">Escallonia herrerae</name>
    <dbReference type="NCBI Taxonomy" id="1293975"/>
    <lineage>
        <taxon>Eukaryota</taxon>
        <taxon>Viridiplantae</taxon>
        <taxon>Streptophyta</taxon>
        <taxon>Embryophyta</taxon>
        <taxon>Tracheophyta</taxon>
        <taxon>Spermatophyta</taxon>
        <taxon>Magnoliopsida</taxon>
        <taxon>eudicotyledons</taxon>
        <taxon>Gunneridae</taxon>
        <taxon>Pentapetalae</taxon>
        <taxon>asterids</taxon>
        <taxon>campanulids</taxon>
        <taxon>Escalloniales</taxon>
        <taxon>Escalloniaceae</taxon>
        <taxon>Escallonia</taxon>
    </lineage>
</organism>
<evidence type="ECO:0000313" key="6">
    <source>
        <dbReference type="EMBL" id="KAK3015924.1"/>
    </source>
</evidence>
<dbReference type="Pfam" id="PF14382">
    <property type="entry name" value="ECR1_N"/>
    <property type="match status" value="1"/>
</dbReference>
<dbReference type="Gene3D" id="2.40.50.140">
    <property type="entry name" value="Nucleic acid-binding proteins"/>
    <property type="match status" value="1"/>
</dbReference>
<dbReference type="InterPro" id="IPR025721">
    <property type="entry name" value="Exosome_cplx_N_dom"/>
</dbReference>
<comment type="caution">
    <text evidence="6">The sequence shown here is derived from an EMBL/GenBank/DDBJ whole genome shotgun (WGS) entry which is preliminary data.</text>
</comment>
<dbReference type="GO" id="GO:0005737">
    <property type="term" value="C:cytoplasm"/>
    <property type="evidence" value="ECO:0007669"/>
    <property type="project" value="TreeGrafter"/>
</dbReference>
<dbReference type="AlphaFoldDB" id="A0AA88VXB8"/>
<protein>
    <submittedName>
        <fullName evidence="6">Uncharacterized protein</fullName>
    </submittedName>
</protein>